<sequence>MAKGVGGQNLSPAALHAVTYWHYGEGRRRAKPVRPQPLTPCLIGTMAKGVACGETSSPVALTPAWRVAKPLRSQPLTSYLIGTVAKGLGVAEPIRPQPLTPYLIGIAAKGLGVAKPVRP</sequence>
<reference evidence="1" key="1">
    <citation type="journal article" date="2009" name="Rice">
        <title>De Novo Next Generation Sequencing of Plant Genomes.</title>
        <authorList>
            <person name="Rounsley S."/>
            <person name="Marri P.R."/>
            <person name="Yu Y."/>
            <person name="He R."/>
            <person name="Sisneros N."/>
            <person name="Goicoechea J.L."/>
            <person name="Lee S.J."/>
            <person name="Angelova A."/>
            <person name="Kudrna D."/>
            <person name="Luo M."/>
            <person name="Affourtit J."/>
            <person name="Desany B."/>
            <person name="Knight J."/>
            <person name="Niazi F."/>
            <person name="Egholm M."/>
            <person name="Wing R.A."/>
        </authorList>
    </citation>
    <scope>NUCLEOTIDE SEQUENCE [LARGE SCALE GENOMIC DNA]</scope>
    <source>
        <strain evidence="1">cv. IRGC 105608</strain>
    </source>
</reference>
<evidence type="ECO:0000313" key="2">
    <source>
        <dbReference type="Proteomes" id="UP000026960"/>
    </source>
</evidence>
<proteinExistence type="predicted"/>
<protein>
    <submittedName>
        <fullName evidence="1">Uncharacterized protein</fullName>
    </submittedName>
</protein>
<keyword evidence="2" id="KW-1185">Reference proteome</keyword>
<dbReference type="Gramene" id="OBART10G01760.1">
    <property type="protein sequence ID" value="OBART10G01760.1"/>
    <property type="gene ID" value="OBART10G01760"/>
</dbReference>
<name>A0A0D3HAZ6_9ORYZ</name>
<evidence type="ECO:0000313" key="1">
    <source>
        <dbReference type="EnsemblPlants" id="OBART10G01760.1"/>
    </source>
</evidence>
<dbReference type="HOGENOM" id="CLU_137622_0_0_1"/>
<organism evidence="1">
    <name type="scientific">Oryza barthii</name>
    <dbReference type="NCBI Taxonomy" id="65489"/>
    <lineage>
        <taxon>Eukaryota</taxon>
        <taxon>Viridiplantae</taxon>
        <taxon>Streptophyta</taxon>
        <taxon>Embryophyta</taxon>
        <taxon>Tracheophyta</taxon>
        <taxon>Spermatophyta</taxon>
        <taxon>Magnoliopsida</taxon>
        <taxon>Liliopsida</taxon>
        <taxon>Poales</taxon>
        <taxon>Poaceae</taxon>
        <taxon>BOP clade</taxon>
        <taxon>Oryzoideae</taxon>
        <taxon>Oryzeae</taxon>
        <taxon>Oryzinae</taxon>
        <taxon>Oryza</taxon>
    </lineage>
</organism>
<accession>A0A0D3HAZ6</accession>
<reference evidence="1" key="2">
    <citation type="submission" date="2015-03" db="UniProtKB">
        <authorList>
            <consortium name="EnsemblPlants"/>
        </authorList>
    </citation>
    <scope>IDENTIFICATION</scope>
</reference>
<dbReference type="Proteomes" id="UP000026960">
    <property type="component" value="Chromosome 10"/>
</dbReference>
<dbReference type="AlphaFoldDB" id="A0A0D3HAZ6"/>
<dbReference type="PaxDb" id="65489-OBART10G01760.1"/>
<dbReference type="EnsemblPlants" id="OBART10G01760.1">
    <property type="protein sequence ID" value="OBART10G01760.1"/>
    <property type="gene ID" value="OBART10G01760"/>
</dbReference>